<feature type="domain" description="O-methyltransferase dimerisation" evidence="7">
    <location>
        <begin position="53"/>
        <end position="127"/>
    </location>
</feature>
<dbReference type="Gene3D" id="1.10.10.10">
    <property type="entry name" value="Winged helix-like DNA-binding domain superfamily/Winged helix DNA-binding domain"/>
    <property type="match status" value="1"/>
</dbReference>
<dbReference type="FunFam" id="3.40.50.150:FF:000057">
    <property type="entry name" value="O-methyltransferase ZRP4"/>
    <property type="match status" value="1"/>
</dbReference>
<dbReference type="PIRSF" id="PIRSF005739">
    <property type="entry name" value="O-mtase"/>
    <property type="match status" value="1"/>
</dbReference>
<dbReference type="InterPro" id="IPR001077">
    <property type="entry name" value="COMT_C"/>
</dbReference>
<keyword evidence="1" id="KW-0489">Methyltransferase</keyword>
<dbReference type="GO" id="GO:0008757">
    <property type="term" value="F:S-adenosylmethionine-dependent methyltransferase activity"/>
    <property type="evidence" value="ECO:0007669"/>
    <property type="project" value="UniProtKB-ARBA"/>
</dbReference>
<dbReference type="InterPro" id="IPR016461">
    <property type="entry name" value="COMT-like"/>
</dbReference>
<evidence type="ECO:0000259" key="6">
    <source>
        <dbReference type="Pfam" id="PF00891"/>
    </source>
</evidence>
<evidence type="ECO:0000259" key="7">
    <source>
        <dbReference type="Pfam" id="PF08100"/>
    </source>
</evidence>
<sequence length="400" mass="44379">MEPSSSAAAVADQDRGKGVASKSHTRRAELKLICGMERVIESKDLLEAQSHVWNHIFNFINSMSLKCAVELGIPDAVHSNGGRPISLCELANKLSIPSTRIDHLRRLMRLLVHSGFFTCQKIEKGDGDGERDVELFLPTVNSSLLLKESDVSVSPFVLNMLDRIFTLPWHSLGEWLRQSNVPTAFEVFHGDHIWGVTKQNASFGDSFNEAMASDASLVGKLVASACIDTFCGLQSVVDVAGGTGTLARAIAKALPQVQFTVFDLPHVVEGLTSEENGRIAFVGGDMFEYIPPADAILLKWTLHDWSDEDCVKILKRCKDAVPPKEKGGKVIIIDMVMTSRESEHFKSEETQLFFDMLLMVLTPGKERNEKEWSKLFTDAGYKEYKIVNALGVRSVIEVYY</sequence>
<proteinExistence type="predicted"/>
<evidence type="ECO:0000313" key="8">
    <source>
        <dbReference type="EMBL" id="CAD1844230.1"/>
    </source>
</evidence>
<evidence type="ECO:0000256" key="5">
    <source>
        <dbReference type="SAM" id="MobiDB-lite"/>
    </source>
</evidence>
<dbReference type="PROSITE" id="PS51683">
    <property type="entry name" value="SAM_OMT_II"/>
    <property type="match status" value="1"/>
</dbReference>
<reference evidence="8" key="1">
    <citation type="submission" date="2020-07" db="EMBL/GenBank/DDBJ databases">
        <authorList>
            <person name="Lin J."/>
        </authorList>
    </citation>
    <scope>NUCLEOTIDE SEQUENCE</scope>
</reference>
<dbReference type="InterPro" id="IPR036390">
    <property type="entry name" value="WH_DNA-bd_sf"/>
</dbReference>
<feature type="active site" description="Proton acceptor" evidence="4">
    <location>
        <position position="303"/>
    </location>
</feature>
<dbReference type="CDD" id="cd02440">
    <property type="entry name" value="AdoMet_MTases"/>
    <property type="match status" value="1"/>
</dbReference>
<dbReference type="AlphaFoldDB" id="A0A6V7QM08"/>
<dbReference type="Pfam" id="PF08100">
    <property type="entry name" value="Dimerisation"/>
    <property type="match status" value="1"/>
</dbReference>
<evidence type="ECO:0000256" key="2">
    <source>
        <dbReference type="ARBA" id="ARBA00022679"/>
    </source>
</evidence>
<accession>A0A6V7QM08</accession>
<dbReference type="Gene3D" id="3.40.50.150">
    <property type="entry name" value="Vaccinia Virus protein VP39"/>
    <property type="match status" value="1"/>
</dbReference>
<dbReference type="SUPFAM" id="SSF53335">
    <property type="entry name" value="S-adenosyl-L-methionine-dependent methyltransferases"/>
    <property type="match status" value="1"/>
</dbReference>
<keyword evidence="2" id="KW-0808">Transferase</keyword>
<evidence type="ECO:0000256" key="4">
    <source>
        <dbReference type="PIRSR" id="PIRSR005739-1"/>
    </source>
</evidence>
<name>A0A6V7QM08_ANACO</name>
<dbReference type="InterPro" id="IPR036388">
    <property type="entry name" value="WH-like_DNA-bd_sf"/>
</dbReference>
<evidence type="ECO:0008006" key="9">
    <source>
        <dbReference type="Google" id="ProtNLM"/>
    </source>
</evidence>
<keyword evidence="3" id="KW-0949">S-adenosyl-L-methionine</keyword>
<feature type="domain" description="O-methyltransferase C-terminal" evidence="6">
    <location>
        <begin position="169"/>
        <end position="382"/>
    </location>
</feature>
<gene>
    <name evidence="8" type="ORF">CB5_LOCUS27441</name>
</gene>
<dbReference type="InterPro" id="IPR029063">
    <property type="entry name" value="SAM-dependent_MTases_sf"/>
</dbReference>
<feature type="region of interest" description="Disordered" evidence="5">
    <location>
        <begin position="1"/>
        <end position="23"/>
    </location>
</feature>
<dbReference type="EMBL" id="LR862137">
    <property type="protein sequence ID" value="CAD1844230.1"/>
    <property type="molecule type" value="Genomic_DNA"/>
</dbReference>
<dbReference type="GO" id="GO:0046983">
    <property type="term" value="F:protein dimerization activity"/>
    <property type="evidence" value="ECO:0007669"/>
    <property type="project" value="InterPro"/>
</dbReference>
<dbReference type="GO" id="GO:0008171">
    <property type="term" value="F:O-methyltransferase activity"/>
    <property type="evidence" value="ECO:0007669"/>
    <property type="project" value="InterPro"/>
</dbReference>
<dbReference type="Pfam" id="PF00891">
    <property type="entry name" value="Methyltransf_2"/>
    <property type="match status" value="1"/>
</dbReference>
<dbReference type="SUPFAM" id="SSF46785">
    <property type="entry name" value="Winged helix' DNA-binding domain"/>
    <property type="match status" value="1"/>
</dbReference>
<dbReference type="PANTHER" id="PTHR11746">
    <property type="entry name" value="O-METHYLTRANSFERASE"/>
    <property type="match status" value="1"/>
</dbReference>
<evidence type="ECO:0000256" key="3">
    <source>
        <dbReference type="ARBA" id="ARBA00022691"/>
    </source>
</evidence>
<organism evidence="8">
    <name type="scientific">Ananas comosus var. bracteatus</name>
    <name type="common">red pineapple</name>
    <dbReference type="NCBI Taxonomy" id="296719"/>
    <lineage>
        <taxon>Eukaryota</taxon>
        <taxon>Viridiplantae</taxon>
        <taxon>Streptophyta</taxon>
        <taxon>Embryophyta</taxon>
        <taxon>Tracheophyta</taxon>
        <taxon>Spermatophyta</taxon>
        <taxon>Magnoliopsida</taxon>
        <taxon>Liliopsida</taxon>
        <taxon>Poales</taxon>
        <taxon>Bromeliaceae</taxon>
        <taxon>Bromelioideae</taxon>
        <taxon>Ananas</taxon>
    </lineage>
</organism>
<dbReference type="FunFam" id="1.10.10.10:FF:000213">
    <property type="entry name" value="Coniferyl alcohol 9-O-methyltransferase"/>
    <property type="match status" value="1"/>
</dbReference>
<dbReference type="GO" id="GO:0032259">
    <property type="term" value="P:methylation"/>
    <property type="evidence" value="ECO:0007669"/>
    <property type="project" value="UniProtKB-KW"/>
</dbReference>
<dbReference type="InterPro" id="IPR012967">
    <property type="entry name" value="COMT_dimerisation"/>
</dbReference>
<evidence type="ECO:0000256" key="1">
    <source>
        <dbReference type="ARBA" id="ARBA00022603"/>
    </source>
</evidence>
<protein>
    <recommendedName>
        <fullName evidence="9">Trans-resveratrol di-O-methyltransferase-like</fullName>
    </recommendedName>
</protein>